<keyword evidence="3" id="KW-1185">Reference proteome</keyword>
<feature type="region of interest" description="Disordered" evidence="1">
    <location>
        <begin position="1"/>
        <end position="34"/>
    </location>
</feature>
<sequence>MNTPAASDVIGGSPSAAPGTTTGMSDPDPHILLARPPLSTRRADVYYTAASELPDL</sequence>
<gene>
    <name evidence="2" type="ORF">GCM10023318_11430</name>
</gene>
<evidence type="ECO:0000313" key="3">
    <source>
        <dbReference type="Proteomes" id="UP001500603"/>
    </source>
</evidence>
<dbReference type="Proteomes" id="UP001500603">
    <property type="component" value="Unassembled WGS sequence"/>
</dbReference>
<dbReference type="EMBL" id="BAABJM010000001">
    <property type="protein sequence ID" value="GAA5046232.1"/>
    <property type="molecule type" value="Genomic_DNA"/>
</dbReference>
<protein>
    <submittedName>
        <fullName evidence="2">Uncharacterized protein</fullName>
    </submittedName>
</protein>
<name>A0ABP9JWL4_9NOCA</name>
<evidence type="ECO:0000256" key="1">
    <source>
        <dbReference type="SAM" id="MobiDB-lite"/>
    </source>
</evidence>
<reference evidence="3" key="1">
    <citation type="journal article" date="2019" name="Int. J. Syst. Evol. Microbiol.">
        <title>The Global Catalogue of Microorganisms (GCM) 10K type strain sequencing project: providing services to taxonomists for standard genome sequencing and annotation.</title>
        <authorList>
            <consortium name="The Broad Institute Genomics Platform"/>
            <consortium name="The Broad Institute Genome Sequencing Center for Infectious Disease"/>
            <person name="Wu L."/>
            <person name="Ma J."/>
        </authorList>
    </citation>
    <scope>NUCLEOTIDE SEQUENCE [LARGE SCALE GENOMIC DNA]</scope>
    <source>
        <strain evidence="3">JCM 18298</strain>
    </source>
</reference>
<evidence type="ECO:0000313" key="2">
    <source>
        <dbReference type="EMBL" id="GAA5046232.1"/>
    </source>
</evidence>
<organism evidence="2 3">
    <name type="scientific">Nocardia callitridis</name>
    <dbReference type="NCBI Taxonomy" id="648753"/>
    <lineage>
        <taxon>Bacteria</taxon>
        <taxon>Bacillati</taxon>
        <taxon>Actinomycetota</taxon>
        <taxon>Actinomycetes</taxon>
        <taxon>Mycobacteriales</taxon>
        <taxon>Nocardiaceae</taxon>
        <taxon>Nocardia</taxon>
    </lineage>
</organism>
<proteinExistence type="predicted"/>
<accession>A0ABP9JWL4</accession>
<comment type="caution">
    <text evidence="2">The sequence shown here is derived from an EMBL/GenBank/DDBJ whole genome shotgun (WGS) entry which is preliminary data.</text>
</comment>